<comment type="similarity">
    <text evidence="2">Belongs to the ABC transporter superfamily.</text>
</comment>
<dbReference type="PROSITE" id="PS50893">
    <property type="entry name" value="ABC_TRANSPORTER_2"/>
    <property type="match status" value="1"/>
</dbReference>
<dbReference type="InterPro" id="IPR027417">
    <property type="entry name" value="P-loop_NTPase"/>
</dbReference>
<keyword evidence="4" id="KW-1003">Cell membrane</keyword>
<keyword evidence="6 9" id="KW-0067">ATP-binding</keyword>
<feature type="domain" description="ABC transporter" evidence="8">
    <location>
        <begin position="32"/>
        <end position="283"/>
    </location>
</feature>
<dbReference type="SUPFAM" id="SSF52540">
    <property type="entry name" value="P-loop containing nucleoside triphosphate hydrolases"/>
    <property type="match status" value="1"/>
</dbReference>
<dbReference type="CDD" id="cd03257">
    <property type="entry name" value="ABC_NikE_OppD_transporters"/>
    <property type="match status" value="1"/>
</dbReference>
<accession>A0AAT9LAJ1</accession>
<keyword evidence="3" id="KW-0813">Transport</keyword>
<dbReference type="GO" id="GO:0005524">
    <property type="term" value="F:ATP binding"/>
    <property type="evidence" value="ECO:0007669"/>
    <property type="project" value="UniProtKB-KW"/>
</dbReference>
<dbReference type="GO" id="GO:0015833">
    <property type="term" value="P:peptide transport"/>
    <property type="evidence" value="ECO:0007669"/>
    <property type="project" value="InterPro"/>
</dbReference>
<dbReference type="InterPro" id="IPR017871">
    <property type="entry name" value="ABC_transporter-like_CS"/>
</dbReference>
<dbReference type="InterPro" id="IPR003439">
    <property type="entry name" value="ABC_transporter-like_ATP-bd"/>
</dbReference>
<evidence type="ECO:0000313" key="9">
    <source>
        <dbReference type="EMBL" id="QUL98112.1"/>
    </source>
</evidence>
<proteinExistence type="inferred from homology"/>
<dbReference type="SMART" id="SM00382">
    <property type="entry name" value="AAA"/>
    <property type="match status" value="1"/>
</dbReference>
<dbReference type="GO" id="GO:0016887">
    <property type="term" value="F:ATP hydrolysis activity"/>
    <property type="evidence" value="ECO:0007669"/>
    <property type="project" value="InterPro"/>
</dbReference>
<evidence type="ECO:0000259" key="8">
    <source>
        <dbReference type="PROSITE" id="PS50893"/>
    </source>
</evidence>
<dbReference type="Pfam" id="PF08352">
    <property type="entry name" value="oligo_HPY"/>
    <property type="match status" value="1"/>
</dbReference>
<reference evidence="9" key="1">
    <citation type="submission" date="2020-10" db="EMBL/GenBank/DDBJ databases">
        <authorList>
            <person name="Kadnikov V."/>
            <person name="Beletsky A.V."/>
            <person name="Mardanov A.V."/>
            <person name="Karnachuk O.V."/>
            <person name="Ravin N.V."/>
        </authorList>
    </citation>
    <scope>NUCLEOTIDE SEQUENCE</scope>
    <source>
        <strain evidence="9">Bu02</strain>
    </source>
</reference>
<dbReference type="EMBL" id="CP062796">
    <property type="protein sequence ID" value="QUL98112.1"/>
    <property type="molecule type" value="Genomic_DNA"/>
</dbReference>
<evidence type="ECO:0000256" key="2">
    <source>
        <dbReference type="ARBA" id="ARBA00005417"/>
    </source>
</evidence>
<dbReference type="KEGG" id="fcz:IMF26_08645"/>
<dbReference type="PANTHER" id="PTHR43297">
    <property type="entry name" value="OLIGOPEPTIDE TRANSPORT ATP-BINDING PROTEIN APPD"/>
    <property type="match status" value="1"/>
</dbReference>
<protein>
    <submittedName>
        <fullName evidence="9">ABC transporter ATP-binding protein</fullName>
    </submittedName>
</protein>
<gene>
    <name evidence="9" type="ORF">IMF26_08645</name>
</gene>
<dbReference type="Pfam" id="PF00005">
    <property type="entry name" value="ABC_tran"/>
    <property type="match status" value="1"/>
</dbReference>
<evidence type="ECO:0000256" key="4">
    <source>
        <dbReference type="ARBA" id="ARBA00022475"/>
    </source>
</evidence>
<keyword evidence="7" id="KW-0472">Membrane</keyword>
<dbReference type="InterPro" id="IPR013563">
    <property type="entry name" value="Oligopep_ABC_C"/>
</dbReference>
<evidence type="ECO:0000256" key="5">
    <source>
        <dbReference type="ARBA" id="ARBA00022741"/>
    </source>
</evidence>
<sequence>MEAVHDNRGEQTRDLIQAKKRQDLASSRSTLLSIEDLQVSFHTYAGEVHAVRGVSYSVERGGSLAVVGESGCGKTVTAQAVMRLTPIPPGEIKGGKIFFNGKDILSLSEREMQSVRGKEIGMIFQDPMTGLNPTMTVGNQIVEALIKHQRLSRRAAWEKAVEMLNMVEIPNPAVRATQYPHQFSGGMRQRAMIAMALACEPLLLIADEPTTSLDVTIQAQILDLLKELQEKLGMTIILITHNLGVVARLAKDIVVMYAGKVVEKGSSAQVFYNAMHPYTRALLKSVPRLDRPTRTRLESIPGTPPDLFVPPRGCAFAPRCRHTMRICVEHDADPIETEPGHRVSCWLWHKDNPHPPKSDHTNGGFDL</sequence>
<dbReference type="GO" id="GO:0005886">
    <property type="term" value="C:plasma membrane"/>
    <property type="evidence" value="ECO:0007669"/>
    <property type="project" value="UniProtKB-SubCell"/>
</dbReference>
<evidence type="ECO:0000256" key="1">
    <source>
        <dbReference type="ARBA" id="ARBA00004202"/>
    </source>
</evidence>
<reference evidence="9" key="2">
    <citation type="journal article" date="2023" name="Biology">
        <title>Prokaryotic Life Associated with Coal-Fire Gas Vents Revealed by Metagenomics.</title>
        <authorList>
            <person name="Kadnikov V.V."/>
            <person name="Mardanov A.V."/>
            <person name="Beletsky A.V."/>
            <person name="Karnachuk O.V."/>
            <person name="Ravin N.V."/>
        </authorList>
    </citation>
    <scope>NUCLEOTIDE SEQUENCE</scope>
    <source>
        <strain evidence="9">Bu02</strain>
    </source>
</reference>
<dbReference type="FunFam" id="3.40.50.300:FF:000016">
    <property type="entry name" value="Oligopeptide ABC transporter ATP-binding component"/>
    <property type="match status" value="1"/>
</dbReference>
<organism evidence="9">
    <name type="scientific">Candidatus Fermentithermobacillus carboniphilus</name>
    <dbReference type="NCBI Taxonomy" id="3085328"/>
    <lineage>
        <taxon>Bacteria</taxon>
        <taxon>Bacillati</taxon>
        <taxon>Bacillota</taxon>
        <taxon>Candidatus Fermentithermobacillia</taxon>
        <taxon>Candidatus Fermentithermobacillales</taxon>
        <taxon>Candidatus Fermentithermobacillaceae</taxon>
        <taxon>Candidatus Fermentithermobacillus</taxon>
    </lineage>
</organism>
<dbReference type="Gene3D" id="3.40.50.300">
    <property type="entry name" value="P-loop containing nucleotide triphosphate hydrolases"/>
    <property type="match status" value="1"/>
</dbReference>
<dbReference type="NCBIfam" id="TIGR01727">
    <property type="entry name" value="oligo_HPY"/>
    <property type="match status" value="1"/>
</dbReference>
<comment type="subcellular location">
    <subcellularLocation>
        <location evidence="1">Cell membrane</location>
        <topology evidence="1">Peripheral membrane protein</topology>
    </subcellularLocation>
</comment>
<dbReference type="PANTHER" id="PTHR43297:SF2">
    <property type="entry name" value="DIPEPTIDE TRANSPORT ATP-BINDING PROTEIN DPPD"/>
    <property type="match status" value="1"/>
</dbReference>
<dbReference type="AlphaFoldDB" id="A0AAT9LAJ1"/>
<evidence type="ECO:0000256" key="7">
    <source>
        <dbReference type="ARBA" id="ARBA00023136"/>
    </source>
</evidence>
<dbReference type="InterPro" id="IPR050388">
    <property type="entry name" value="ABC_Ni/Peptide_Import"/>
</dbReference>
<keyword evidence="5" id="KW-0547">Nucleotide-binding</keyword>
<dbReference type="InterPro" id="IPR003593">
    <property type="entry name" value="AAA+_ATPase"/>
</dbReference>
<dbReference type="PROSITE" id="PS00211">
    <property type="entry name" value="ABC_TRANSPORTER_1"/>
    <property type="match status" value="1"/>
</dbReference>
<evidence type="ECO:0000256" key="6">
    <source>
        <dbReference type="ARBA" id="ARBA00022840"/>
    </source>
</evidence>
<name>A0AAT9LAJ1_9FIRM</name>
<evidence type="ECO:0000256" key="3">
    <source>
        <dbReference type="ARBA" id="ARBA00022448"/>
    </source>
</evidence>